<protein>
    <submittedName>
        <fullName evidence="2">Uncharacterized protein</fullName>
    </submittedName>
</protein>
<evidence type="ECO:0000313" key="3">
    <source>
        <dbReference type="Proteomes" id="UP000561066"/>
    </source>
</evidence>
<keyword evidence="3" id="KW-1185">Reference proteome</keyword>
<comment type="caution">
    <text evidence="2">The sequence shown here is derived from an EMBL/GenBank/DDBJ whole genome shotgun (WGS) entry which is preliminary data.</text>
</comment>
<evidence type="ECO:0000256" key="1">
    <source>
        <dbReference type="SAM" id="Phobius"/>
    </source>
</evidence>
<dbReference type="Proteomes" id="UP000561066">
    <property type="component" value="Unassembled WGS sequence"/>
</dbReference>
<evidence type="ECO:0000313" key="2">
    <source>
        <dbReference type="EMBL" id="MBB2175289.1"/>
    </source>
</evidence>
<keyword evidence="1" id="KW-0472">Membrane</keyword>
<organism evidence="2 3">
    <name type="scientific">Gluconacetobacter johannae</name>
    <dbReference type="NCBI Taxonomy" id="112140"/>
    <lineage>
        <taxon>Bacteria</taxon>
        <taxon>Pseudomonadati</taxon>
        <taxon>Pseudomonadota</taxon>
        <taxon>Alphaproteobacteria</taxon>
        <taxon>Acetobacterales</taxon>
        <taxon>Acetobacteraceae</taxon>
        <taxon>Gluconacetobacter</taxon>
    </lineage>
</organism>
<keyword evidence="1" id="KW-0812">Transmembrane</keyword>
<dbReference type="AlphaFoldDB" id="A0A7W4P2Y3"/>
<dbReference type="EMBL" id="JABEQH010000005">
    <property type="protein sequence ID" value="MBB2175289.1"/>
    <property type="molecule type" value="Genomic_DNA"/>
</dbReference>
<gene>
    <name evidence="2" type="ORF">HLH21_05025</name>
</gene>
<accession>A0A7W4P2Y3</accession>
<proteinExistence type="predicted"/>
<keyword evidence="1" id="KW-1133">Transmembrane helix</keyword>
<reference evidence="2 3" key="1">
    <citation type="submission" date="2020-04" db="EMBL/GenBank/DDBJ databases">
        <title>Description of novel Gluconacetobacter.</title>
        <authorList>
            <person name="Sombolestani A."/>
        </authorList>
    </citation>
    <scope>NUCLEOTIDE SEQUENCE [LARGE SCALE GENOMIC DNA]</scope>
    <source>
        <strain evidence="2 3">LMG 21312</strain>
    </source>
</reference>
<dbReference type="RefSeq" id="WP_182941927.1">
    <property type="nucleotide sequence ID" value="NZ_JABEQH010000005.1"/>
</dbReference>
<feature type="transmembrane region" description="Helical" evidence="1">
    <location>
        <begin position="25"/>
        <end position="43"/>
    </location>
</feature>
<name>A0A7W4P2Y3_9PROT</name>
<sequence length="45" mass="4882">MLGFVKQSGPPGWKNRGNLSYWDEIGLAILILLVVAWAVLVAITA</sequence>